<sequence length="53" mass="6322">MNFCFFIYFRHILLKVVQKRTTFGVKKGVSERTFARSENAKFSSQKKEWSDVT</sequence>
<keyword evidence="2" id="KW-1185">Reference proteome</keyword>
<name>E9SH70_RUMAL</name>
<dbReference type="Proteomes" id="UP000004259">
    <property type="component" value="Unassembled WGS sequence"/>
</dbReference>
<dbReference type="EMBL" id="ADKM02000130">
    <property type="protein sequence ID" value="EGC01307.1"/>
    <property type="molecule type" value="Genomic_DNA"/>
</dbReference>
<organism evidence="1 2">
    <name type="scientific">Ruminococcus albus 8</name>
    <dbReference type="NCBI Taxonomy" id="246199"/>
    <lineage>
        <taxon>Bacteria</taxon>
        <taxon>Bacillati</taxon>
        <taxon>Bacillota</taxon>
        <taxon>Clostridia</taxon>
        <taxon>Eubacteriales</taxon>
        <taxon>Oscillospiraceae</taxon>
        <taxon>Ruminococcus</taxon>
    </lineage>
</organism>
<dbReference type="AlphaFoldDB" id="E9SH70"/>
<reference evidence="1 2" key="1">
    <citation type="submission" date="2011-02" db="EMBL/GenBank/DDBJ databases">
        <authorList>
            <person name="Nelson K.E."/>
            <person name="Sutton G."/>
            <person name="Torralba M."/>
            <person name="Durkin S."/>
            <person name="Harkins D."/>
            <person name="Montgomery R."/>
            <person name="Ziemer C."/>
            <person name="Klaassens E."/>
            <person name="Ocuiv P."/>
            <person name="Morrison M."/>
        </authorList>
    </citation>
    <scope>NUCLEOTIDE SEQUENCE [LARGE SCALE GENOMIC DNA]</scope>
    <source>
        <strain evidence="1 2">8</strain>
    </source>
</reference>
<protein>
    <submittedName>
        <fullName evidence="1">Uncharacterized protein</fullName>
    </submittedName>
</protein>
<proteinExistence type="predicted"/>
<dbReference type="STRING" id="246199.CUS_7598"/>
<evidence type="ECO:0000313" key="1">
    <source>
        <dbReference type="EMBL" id="EGC01307.1"/>
    </source>
</evidence>
<evidence type="ECO:0000313" key="2">
    <source>
        <dbReference type="Proteomes" id="UP000004259"/>
    </source>
</evidence>
<gene>
    <name evidence="1" type="ORF">CUS_7598</name>
</gene>
<accession>E9SH70</accession>
<comment type="caution">
    <text evidence="1">The sequence shown here is derived from an EMBL/GenBank/DDBJ whole genome shotgun (WGS) entry which is preliminary data.</text>
</comment>